<sequence length="79" mass="8885">MFIALGILVISLAIVLVERPKLKKEGKKLIWTFSIFLVIGTSLNIAISLQTFIPSPLDAIMYIFHPISDFLKEALLNKK</sequence>
<evidence type="ECO:0000313" key="3">
    <source>
        <dbReference type="EMBL" id="SUV16406.1"/>
    </source>
</evidence>
<protein>
    <submittedName>
        <fullName evidence="2">Uncharacterized protein</fullName>
    </submittedName>
</protein>
<dbReference type="RefSeq" id="WP_024362410.1">
    <property type="nucleotide sequence ID" value="NZ_BJNS01000041.1"/>
</dbReference>
<accession>A0A2S0K2R6</accession>
<organism evidence="2 4">
    <name type="scientific">Lysinibacillus sphaericus</name>
    <name type="common">Bacillus sphaericus</name>
    <dbReference type="NCBI Taxonomy" id="1421"/>
    <lineage>
        <taxon>Bacteria</taxon>
        <taxon>Bacillati</taxon>
        <taxon>Bacillota</taxon>
        <taxon>Bacilli</taxon>
        <taxon>Bacillales</taxon>
        <taxon>Bacillaceae</taxon>
        <taxon>Lysinibacillus</taxon>
    </lineage>
</organism>
<keyword evidence="1" id="KW-0472">Membrane</keyword>
<keyword evidence="1" id="KW-0812">Transmembrane</keyword>
<gene>
    <name evidence="2" type="ORF">LS41612_16010</name>
    <name evidence="3" type="ORF">NCTC10338_01485</name>
</gene>
<dbReference type="EMBL" id="CP019980">
    <property type="protein sequence ID" value="AVK97675.1"/>
    <property type="molecule type" value="Genomic_DNA"/>
</dbReference>
<dbReference type="Proteomes" id="UP000238825">
    <property type="component" value="Chromosome"/>
</dbReference>
<proteinExistence type="predicted"/>
<reference evidence="3 5" key="2">
    <citation type="submission" date="2018-06" db="EMBL/GenBank/DDBJ databases">
        <authorList>
            <consortium name="Pathogen Informatics"/>
            <person name="Doyle S."/>
        </authorList>
    </citation>
    <scope>NUCLEOTIDE SEQUENCE [LARGE SCALE GENOMIC DNA]</scope>
    <source>
        <strain evidence="3 5">NCTC10338</strain>
    </source>
</reference>
<reference evidence="2 4" key="1">
    <citation type="submission" date="2017-03" db="EMBL/GenBank/DDBJ databases">
        <title>The whole genome sequencing and assembly of Lysinibacillus sphaericus DSM 28T strain.</title>
        <authorList>
            <person name="Lee Y.-J."/>
            <person name="Yi H."/>
            <person name="Bahn Y.-S."/>
            <person name="Kim J.F."/>
            <person name="Lee D.-W."/>
        </authorList>
    </citation>
    <scope>NUCLEOTIDE SEQUENCE [LARGE SCALE GENOMIC DNA]</scope>
    <source>
        <strain evidence="2 4">DSM 28</strain>
    </source>
</reference>
<dbReference type="Proteomes" id="UP000255295">
    <property type="component" value="Unassembled WGS sequence"/>
</dbReference>
<evidence type="ECO:0000256" key="1">
    <source>
        <dbReference type="SAM" id="Phobius"/>
    </source>
</evidence>
<name>A0A2S0K2R6_LYSSH</name>
<feature type="transmembrane region" description="Helical" evidence="1">
    <location>
        <begin position="29"/>
        <end position="53"/>
    </location>
</feature>
<evidence type="ECO:0000313" key="5">
    <source>
        <dbReference type="Proteomes" id="UP000255295"/>
    </source>
</evidence>
<evidence type="ECO:0000313" key="2">
    <source>
        <dbReference type="EMBL" id="AVK97675.1"/>
    </source>
</evidence>
<dbReference type="AlphaFoldDB" id="A0A2S0K2R6"/>
<dbReference type="GeneID" id="48277707"/>
<evidence type="ECO:0000313" key="4">
    <source>
        <dbReference type="Proteomes" id="UP000238825"/>
    </source>
</evidence>
<dbReference type="EMBL" id="UFSZ01000001">
    <property type="protein sequence ID" value="SUV16406.1"/>
    <property type="molecule type" value="Genomic_DNA"/>
</dbReference>
<keyword evidence="1" id="KW-1133">Transmembrane helix</keyword>